<keyword evidence="1" id="KW-0805">Transcription regulation</keyword>
<reference evidence="6 7" key="1">
    <citation type="submission" date="2016-11" db="EMBL/GenBank/DDBJ databases">
        <title>Paenibacillus species isolates.</title>
        <authorList>
            <person name="Beno S.M."/>
        </authorList>
    </citation>
    <scope>NUCLEOTIDE SEQUENCE [LARGE SCALE GENOMIC DNA]</scope>
    <source>
        <strain evidence="6 7">FSL R5-0378</strain>
    </source>
</reference>
<dbReference type="RefSeq" id="WP_076174893.1">
    <property type="nucleotide sequence ID" value="NZ_MRTP01000013.1"/>
</dbReference>
<dbReference type="PROSITE" id="PS00041">
    <property type="entry name" value="HTH_ARAC_FAMILY_1"/>
    <property type="match status" value="1"/>
</dbReference>
<dbReference type="Proteomes" id="UP000187172">
    <property type="component" value="Unassembled WGS sequence"/>
</dbReference>
<accession>A0A1R1ECI3</accession>
<dbReference type="PANTHER" id="PTHR43280:SF34">
    <property type="entry name" value="ARAC-FAMILY TRANSCRIPTIONAL REGULATOR"/>
    <property type="match status" value="1"/>
</dbReference>
<keyword evidence="2" id="KW-0238">DNA-binding</keyword>
<organism evidence="6 7">
    <name type="scientific">Paenibacillus rhizosphaerae</name>
    <dbReference type="NCBI Taxonomy" id="297318"/>
    <lineage>
        <taxon>Bacteria</taxon>
        <taxon>Bacillati</taxon>
        <taxon>Bacillota</taxon>
        <taxon>Bacilli</taxon>
        <taxon>Bacillales</taxon>
        <taxon>Paenibacillaceae</taxon>
        <taxon>Paenibacillus</taxon>
    </lineage>
</organism>
<keyword evidence="3" id="KW-0804">Transcription</keyword>
<dbReference type="Pfam" id="PF12833">
    <property type="entry name" value="HTH_18"/>
    <property type="match status" value="1"/>
</dbReference>
<dbReference type="SUPFAM" id="SSF46689">
    <property type="entry name" value="Homeodomain-like"/>
    <property type="match status" value="2"/>
</dbReference>
<evidence type="ECO:0000313" key="6">
    <source>
        <dbReference type="EMBL" id="OMF49517.1"/>
    </source>
</evidence>
<dbReference type="GO" id="GO:0003700">
    <property type="term" value="F:DNA-binding transcription factor activity"/>
    <property type="evidence" value="ECO:0007669"/>
    <property type="project" value="InterPro"/>
</dbReference>
<gene>
    <name evidence="6" type="ORF">BK138_28915</name>
</gene>
<dbReference type="AlphaFoldDB" id="A0A1R1ECI3"/>
<evidence type="ECO:0000256" key="4">
    <source>
        <dbReference type="SAM" id="MobiDB-lite"/>
    </source>
</evidence>
<evidence type="ECO:0000256" key="1">
    <source>
        <dbReference type="ARBA" id="ARBA00023015"/>
    </source>
</evidence>
<comment type="caution">
    <text evidence="6">The sequence shown here is derived from an EMBL/GenBank/DDBJ whole genome shotgun (WGS) entry which is preliminary data.</text>
</comment>
<dbReference type="STRING" id="297318.BK138_28915"/>
<dbReference type="InterPro" id="IPR020449">
    <property type="entry name" value="Tscrpt_reg_AraC-type_HTH"/>
</dbReference>
<dbReference type="PANTHER" id="PTHR43280">
    <property type="entry name" value="ARAC-FAMILY TRANSCRIPTIONAL REGULATOR"/>
    <property type="match status" value="1"/>
</dbReference>
<dbReference type="InterPro" id="IPR018062">
    <property type="entry name" value="HTH_AraC-typ_CS"/>
</dbReference>
<protein>
    <submittedName>
        <fullName evidence="6">AraC family transcriptional regulator</fullName>
    </submittedName>
</protein>
<dbReference type="InterPro" id="IPR018060">
    <property type="entry name" value="HTH_AraC"/>
</dbReference>
<feature type="domain" description="HTH araC/xylS-type" evidence="5">
    <location>
        <begin position="310"/>
        <end position="408"/>
    </location>
</feature>
<dbReference type="EMBL" id="MRTP01000013">
    <property type="protein sequence ID" value="OMF49517.1"/>
    <property type="molecule type" value="Genomic_DNA"/>
</dbReference>
<dbReference type="InterPro" id="IPR009057">
    <property type="entry name" value="Homeodomain-like_sf"/>
</dbReference>
<evidence type="ECO:0000256" key="3">
    <source>
        <dbReference type="ARBA" id="ARBA00023163"/>
    </source>
</evidence>
<evidence type="ECO:0000259" key="5">
    <source>
        <dbReference type="PROSITE" id="PS01124"/>
    </source>
</evidence>
<name>A0A1R1ECI3_9BACL</name>
<feature type="region of interest" description="Disordered" evidence="4">
    <location>
        <begin position="405"/>
        <end position="433"/>
    </location>
</feature>
<proteinExistence type="predicted"/>
<dbReference type="GO" id="GO:0043565">
    <property type="term" value="F:sequence-specific DNA binding"/>
    <property type="evidence" value="ECO:0007669"/>
    <property type="project" value="InterPro"/>
</dbReference>
<keyword evidence="7" id="KW-1185">Reference proteome</keyword>
<dbReference type="Gene3D" id="1.10.10.60">
    <property type="entry name" value="Homeodomain-like"/>
    <property type="match status" value="2"/>
</dbReference>
<dbReference type="PRINTS" id="PR00032">
    <property type="entry name" value="HTHARAC"/>
</dbReference>
<evidence type="ECO:0000313" key="7">
    <source>
        <dbReference type="Proteomes" id="UP000187172"/>
    </source>
</evidence>
<dbReference type="SMART" id="SM00342">
    <property type="entry name" value="HTH_ARAC"/>
    <property type="match status" value="1"/>
</dbReference>
<sequence>MRFALEEIKYVCHHLHEAHGVSVFYVNTRGQFEYESPAASIRQSPYYVPLQEQIREHAVNGGQKKIPVFFSINRLHFFRIGLQHEEAALGQMVIGPCLDAGLDETQIDYITELMHEFSNVRVLIEFYQSLPVIGPERFRSMSLLVYSLLYQEWLDPAQIVEISGEQLPKNQPPHTPDLEISRERMNLISHTNLSHERVLLDYVRKGRIDKVQDVVRYSLIGEDELGKLSRRSRIRSEKNLMITGVALICRAAIEGGLNEETAFTLSDYYIQQLEEQESLQAISKVMTEAVFAFTERVSKVKEQQYSSTITACQHYISDHLYDDITLEQLAKLTYLSPNYLSSLFKKKVGVSISEYIQRERIDEAKKLLMLTKYKVSDICSWLNFNDQSYFNRVFKKMTGVTPKRYREEGSAGRAAEKREEPEEPKEPKEPKPE</sequence>
<dbReference type="PROSITE" id="PS01124">
    <property type="entry name" value="HTH_ARAC_FAMILY_2"/>
    <property type="match status" value="1"/>
</dbReference>
<evidence type="ECO:0000256" key="2">
    <source>
        <dbReference type="ARBA" id="ARBA00023125"/>
    </source>
</evidence>